<dbReference type="Proteomes" id="UP000007947">
    <property type="component" value="Chromosome"/>
</dbReference>
<dbReference type="PANTHER" id="PTHR38658">
    <property type="entry name" value="OXPP CYCLE PROTEIN OPCA-RELATED"/>
    <property type="match status" value="1"/>
</dbReference>
<dbReference type="InterPro" id="IPR046801">
    <property type="entry name" value="OpcA_G6PD_N"/>
</dbReference>
<dbReference type="InterPro" id="IPR046802">
    <property type="entry name" value="OpcA_G6PD_C"/>
</dbReference>
<dbReference type="Pfam" id="PF20171">
    <property type="entry name" value="OpcA_G6PD_C"/>
    <property type="match status" value="1"/>
</dbReference>
<dbReference type="RefSeq" id="WP_013862321.1">
    <property type="nucleotide sequence ID" value="NC_015635.1"/>
</dbReference>
<reference evidence="4 5" key="1">
    <citation type="submission" date="2011-05" db="EMBL/GenBank/DDBJ databases">
        <title>Whole genome sequence of Microlunatus phosphovorus NM-1.</title>
        <authorList>
            <person name="Hosoyama A."/>
            <person name="Sasaki K."/>
            <person name="Harada T."/>
            <person name="Igarashi R."/>
            <person name="Kawakoshi A."/>
            <person name="Sasagawa M."/>
            <person name="Fukada J."/>
            <person name="Nakamura S."/>
            <person name="Katano Y."/>
            <person name="Hanada S."/>
            <person name="Kamagata Y."/>
            <person name="Nakamura N."/>
            <person name="Yamazaki S."/>
            <person name="Fujita N."/>
        </authorList>
    </citation>
    <scope>NUCLEOTIDE SEQUENCE [LARGE SCALE GENOMIC DNA]</scope>
    <source>
        <strain evidence="5">ATCC 700054 / DSM 10555 / JCM 9379 / NBRC 101784 / NCIMB 13414 / VKM Ac-1990 / NM-1</strain>
    </source>
</reference>
<accession>F5XQD8</accession>
<name>F5XQD8_MICPN</name>
<feature type="region of interest" description="Disordered" evidence="1">
    <location>
        <begin position="302"/>
        <end position="412"/>
    </location>
</feature>
<dbReference type="InterPro" id="IPR004555">
    <property type="entry name" value="G6PDH_assembly_OpcA"/>
</dbReference>
<dbReference type="Pfam" id="PF10128">
    <property type="entry name" value="OpcA_G6PD_assem"/>
    <property type="match status" value="1"/>
</dbReference>
<dbReference type="eggNOG" id="COG3429">
    <property type="taxonomic scope" value="Bacteria"/>
</dbReference>
<dbReference type="EMBL" id="AP012204">
    <property type="protein sequence ID" value="BAK34438.1"/>
    <property type="molecule type" value="Genomic_DNA"/>
</dbReference>
<proteinExistence type="predicted"/>
<evidence type="ECO:0000313" key="4">
    <source>
        <dbReference type="EMBL" id="BAK34438.1"/>
    </source>
</evidence>
<evidence type="ECO:0000313" key="5">
    <source>
        <dbReference type="Proteomes" id="UP000007947"/>
    </source>
</evidence>
<dbReference type="KEGG" id="mph:MLP_14240"/>
<evidence type="ECO:0000259" key="2">
    <source>
        <dbReference type="Pfam" id="PF10128"/>
    </source>
</evidence>
<feature type="compositionally biased region" description="Low complexity" evidence="1">
    <location>
        <begin position="356"/>
        <end position="412"/>
    </location>
</feature>
<gene>
    <name evidence="4" type="primary">opcA</name>
    <name evidence="4" type="ordered locus">MLP_14240</name>
</gene>
<dbReference type="PANTHER" id="PTHR38658:SF1">
    <property type="entry name" value="OXPP CYCLE PROTEIN OPCA-RELATED"/>
    <property type="match status" value="1"/>
</dbReference>
<dbReference type="HOGENOM" id="CLU_046988_1_0_11"/>
<dbReference type="AlphaFoldDB" id="F5XQD8"/>
<feature type="compositionally biased region" description="Low complexity" evidence="1">
    <location>
        <begin position="302"/>
        <end position="334"/>
    </location>
</feature>
<keyword evidence="5" id="KW-1185">Reference proteome</keyword>
<feature type="compositionally biased region" description="Basic residues" evidence="1">
    <location>
        <begin position="335"/>
        <end position="355"/>
    </location>
</feature>
<evidence type="ECO:0000256" key="1">
    <source>
        <dbReference type="SAM" id="MobiDB-lite"/>
    </source>
</evidence>
<dbReference type="STRING" id="1032480.MLP_14240"/>
<organism evidence="4 5">
    <name type="scientific">Microlunatus phosphovorus (strain ATCC 700054 / DSM 10555 / JCM 9379 / NBRC 101784 / NCIMB 13414 / VKM Ac-1990 / NM-1)</name>
    <dbReference type="NCBI Taxonomy" id="1032480"/>
    <lineage>
        <taxon>Bacteria</taxon>
        <taxon>Bacillati</taxon>
        <taxon>Actinomycetota</taxon>
        <taxon>Actinomycetes</taxon>
        <taxon>Propionibacteriales</taxon>
        <taxon>Propionibacteriaceae</taxon>
        <taxon>Microlunatus</taxon>
    </lineage>
</organism>
<feature type="domain" description="Glucose-6-phosphate dehydrogenase assembly protein OpcA C-terminal" evidence="3">
    <location>
        <begin position="163"/>
        <end position="292"/>
    </location>
</feature>
<sequence length="412" mass="43807">MIIQLTRTTTGEISTALLRARRSAGSPAMGMVLTLLVVCDEKEYESALQAAMEAGREHPARILLVVRAAGRVAALDAEVRIGEGTPGEVVVIRMRGPLAAHPASVVRPLLLPDSPVVIWWPGKTPANLAEDELAGLAQRRVTDAAAVKRPIVELKLRAETYHPGDTDLSWTRLTRWRALLAAALDQYPARIQAAAVEAERGSPSADLLAAWLQSCLKVKVTHKTTAGPGLTAVRMTTAAGDIAITRPDGLLASYAVPGQPERLVALKRRETTDLITEELRRMDADEVYAHALLALQDYTKTAPAPQTAAAKRATAKTASARKSTAKRTTAAKKAAPARRTTKTASKRPTTRRSAAKKAASAAEAATQPTAEQAAADQAVDQVDQVVEQPTSHVAEQPAEQTAEQAPANEGTN</sequence>
<dbReference type="OrthoDB" id="128564at2"/>
<protein>
    <submittedName>
        <fullName evidence="4">Putative OxPP cycle protein OpcA</fullName>
    </submittedName>
</protein>
<feature type="domain" description="Glucose-6-phosphate dehydrogenase assembly protein OpcA N-terminal" evidence="2">
    <location>
        <begin position="52"/>
        <end position="158"/>
    </location>
</feature>
<evidence type="ECO:0000259" key="3">
    <source>
        <dbReference type="Pfam" id="PF20171"/>
    </source>
</evidence>